<evidence type="ECO:0000313" key="3">
    <source>
        <dbReference type="Proteomes" id="UP000298493"/>
    </source>
</evidence>
<comment type="caution">
    <text evidence="2">The sequence shown here is derived from an EMBL/GenBank/DDBJ whole genome shotgun (WGS) entry which is preliminary data.</text>
</comment>
<evidence type="ECO:0000313" key="2">
    <source>
        <dbReference type="EMBL" id="TID15475.1"/>
    </source>
</evidence>
<feature type="signal peptide" evidence="1">
    <location>
        <begin position="1"/>
        <end position="17"/>
    </location>
</feature>
<organism evidence="2 3">
    <name type="scientific">Venturia nashicola</name>
    <dbReference type="NCBI Taxonomy" id="86259"/>
    <lineage>
        <taxon>Eukaryota</taxon>
        <taxon>Fungi</taxon>
        <taxon>Dikarya</taxon>
        <taxon>Ascomycota</taxon>
        <taxon>Pezizomycotina</taxon>
        <taxon>Dothideomycetes</taxon>
        <taxon>Pleosporomycetidae</taxon>
        <taxon>Venturiales</taxon>
        <taxon>Venturiaceae</taxon>
        <taxon>Venturia</taxon>
    </lineage>
</organism>
<gene>
    <name evidence="2" type="ORF">E6O75_ATG07803</name>
</gene>
<dbReference type="AlphaFoldDB" id="A0A4Z1NIP6"/>
<keyword evidence="1" id="KW-0732">Signal</keyword>
<feature type="chain" id="PRO_5021476063" evidence="1">
    <location>
        <begin position="18"/>
        <end position="180"/>
    </location>
</feature>
<sequence>MRFNIVPLLCLASTTLAAPITNDNPSANIITSMKNVIQSLNGLTDALKAINPRMSPEDVVSRWPRVEKACHQVSDLLSTDARYIRMGQKLAVADSPALLQPIDQINQATQRTVDQWIAIKPAINARDRKGVVGTLKHHESTANEYADAMMSVQSTLSQPAGKLLGSRVTMQIEKAIAAYS</sequence>
<dbReference type="EMBL" id="SNSC02000020">
    <property type="protein sequence ID" value="TID15475.1"/>
    <property type="molecule type" value="Genomic_DNA"/>
</dbReference>
<dbReference type="OrthoDB" id="3897177at2759"/>
<dbReference type="Gene3D" id="1.20.1280.140">
    <property type="match status" value="1"/>
</dbReference>
<proteinExistence type="predicted"/>
<reference evidence="2 3" key="1">
    <citation type="submission" date="2019-04" db="EMBL/GenBank/DDBJ databases">
        <title>High contiguity whole genome sequence and gene annotation resource for two Venturia nashicola isolates.</title>
        <authorList>
            <person name="Prokchorchik M."/>
            <person name="Won K."/>
            <person name="Lee Y."/>
            <person name="Choi E.D."/>
            <person name="Segonzac C."/>
            <person name="Sohn K.H."/>
        </authorList>
    </citation>
    <scope>NUCLEOTIDE SEQUENCE [LARGE SCALE GENOMIC DNA]</scope>
    <source>
        <strain evidence="2 3">PRI2</strain>
    </source>
</reference>
<dbReference type="Proteomes" id="UP000298493">
    <property type="component" value="Unassembled WGS sequence"/>
</dbReference>
<name>A0A4Z1NIP6_9PEZI</name>
<accession>A0A4Z1NIP6</accession>
<evidence type="ECO:0000256" key="1">
    <source>
        <dbReference type="SAM" id="SignalP"/>
    </source>
</evidence>
<protein>
    <submittedName>
        <fullName evidence="2">Uncharacterized protein</fullName>
    </submittedName>
</protein>
<keyword evidence="3" id="KW-1185">Reference proteome</keyword>